<gene>
    <name evidence="2" type="ORF">LCGC14_2299320</name>
</gene>
<name>A0A0F9CPE6_9ZZZZ</name>
<feature type="region of interest" description="Disordered" evidence="1">
    <location>
        <begin position="1"/>
        <end position="42"/>
    </location>
</feature>
<proteinExistence type="predicted"/>
<reference evidence="2" key="1">
    <citation type="journal article" date="2015" name="Nature">
        <title>Complex archaea that bridge the gap between prokaryotes and eukaryotes.</title>
        <authorList>
            <person name="Spang A."/>
            <person name="Saw J.H."/>
            <person name="Jorgensen S.L."/>
            <person name="Zaremba-Niedzwiedzka K."/>
            <person name="Martijn J."/>
            <person name="Lind A.E."/>
            <person name="van Eijk R."/>
            <person name="Schleper C."/>
            <person name="Guy L."/>
            <person name="Ettema T.J."/>
        </authorList>
    </citation>
    <scope>NUCLEOTIDE SEQUENCE</scope>
</reference>
<dbReference type="AlphaFoldDB" id="A0A0F9CPE6"/>
<dbReference type="EMBL" id="LAZR01032380">
    <property type="protein sequence ID" value="KKL51054.1"/>
    <property type="molecule type" value="Genomic_DNA"/>
</dbReference>
<evidence type="ECO:0000313" key="2">
    <source>
        <dbReference type="EMBL" id="KKL51054.1"/>
    </source>
</evidence>
<comment type="caution">
    <text evidence="2">The sequence shown here is derived from an EMBL/GenBank/DDBJ whole genome shotgun (WGS) entry which is preliminary data.</text>
</comment>
<evidence type="ECO:0000256" key="1">
    <source>
        <dbReference type="SAM" id="MobiDB-lite"/>
    </source>
</evidence>
<organism evidence="2">
    <name type="scientific">marine sediment metagenome</name>
    <dbReference type="NCBI Taxonomy" id="412755"/>
    <lineage>
        <taxon>unclassified sequences</taxon>
        <taxon>metagenomes</taxon>
        <taxon>ecological metagenomes</taxon>
    </lineage>
</organism>
<feature type="compositionally biased region" description="Basic and acidic residues" evidence="1">
    <location>
        <begin position="8"/>
        <end position="22"/>
    </location>
</feature>
<sequence>HPAGRVNIAERKHGRKEIDAQDGKTGPGNELGKTTKNPTNPGRILVTTVVTETDGSRSIASVLPAQKETPQRLSLYREKRYGVSNPASQARPAGFEPPTLGSEDWCVDIRRWLSGMVRDRGA</sequence>
<protein>
    <submittedName>
        <fullName evidence="2">Uncharacterized protein</fullName>
    </submittedName>
</protein>
<accession>A0A0F9CPE6</accession>
<feature type="non-terminal residue" evidence="2">
    <location>
        <position position="1"/>
    </location>
</feature>